<sequence length="191" mass="21741">MDLKLNITGTAPLLMHNARLSDEFDPIVRLMKEITAKRTNKTDDDRWELRRLEFHGGLYLDKDLGPFIPGQNIERALRDAAVVTRQGKNIQRGVVVLTSRARLDYDGPRTAEELWEDKNFVSSASIKVGTSRVIRTRPMFQDWAVSVDLSLDTEIMDRETLEVIVHRAGKSVGLGDWRPRYGTFTAELTEA</sequence>
<accession>A0A2Z4Q8Z0</accession>
<protein>
    <submittedName>
        <fullName evidence="1">Uncharacterized protein</fullName>
    </submittedName>
</protein>
<proteinExistence type="predicted"/>
<dbReference type="Proteomes" id="UP000250672">
    <property type="component" value="Genome"/>
</dbReference>
<evidence type="ECO:0000313" key="1">
    <source>
        <dbReference type="EMBL" id="AWY06542.1"/>
    </source>
</evidence>
<dbReference type="KEGG" id="vg:54993682"/>
<evidence type="ECO:0000313" key="2">
    <source>
        <dbReference type="Proteomes" id="UP000250672"/>
    </source>
</evidence>
<dbReference type="RefSeq" id="YP_009803098.1">
    <property type="nucleotide sequence ID" value="NC_047991.1"/>
</dbReference>
<gene>
    <name evidence="1" type="primary">41</name>
    <name evidence="1" type="ORF">PBI_TRINE_41</name>
</gene>
<organism evidence="1 2">
    <name type="scientific">Gordonia phage Trine</name>
    <dbReference type="NCBI Taxonomy" id="2201431"/>
    <lineage>
        <taxon>Viruses</taxon>
        <taxon>Duplodnaviria</taxon>
        <taxon>Heunggongvirae</taxon>
        <taxon>Uroviricota</taxon>
        <taxon>Caudoviricetes</taxon>
        <taxon>Trinevirus</taxon>
        <taxon>Trinevirus trine</taxon>
    </lineage>
</organism>
<reference evidence="2" key="1">
    <citation type="submission" date="2018-04" db="EMBL/GenBank/DDBJ databases">
        <authorList>
            <person name="Go L.Y."/>
            <person name="Mitchell J.A."/>
        </authorList>
    </citation>
    <scope>NUCLEOTIDE SEQUENCE [LARGE SCALE GENOMIC DNA]</scope>
</reference>
<name>A0A2Z4Q8Z0_9CAUD</name>
<keyword evidence="2" id="KW-1185">Reference proteome</keyword>
<dbReference type="EMBL" id="MH271318">
    <property type="protein sequence ID" value="AWY06542.1"/>
    <property type="molecule type" value="Genomic_DNA"/>
</dbReference>
<dbReference type="GeneID" id="54993682"/>